<feature type="transmembrane region" description="Helical" evidence="1">
    <location>
        <begin position="381"/>
        <end position="398"/>
    </location>
</feature>
<keyword evidence="1" id="KW-0472">Membrane</keyword>
<sequence>MKMFNMTSETILFVLVSYLISCILAIIFPFGIIFLPFSIYIISPILSLRFAVISFTALVNNQYTLIGLAHKVDTYSFQIAYIAGFLFYFVVFVLFSKVLRPKLSKSLLFLIILFTISFIKSFPNFSRAAIIFFNVMGGFLSLFLILNSSLKKKGKYYLEILLKDFFALTIIITFLSILVVIIDLPFNLWFLKFHAKYLDLYRGEHNNFLMNIANAYITSVGPIENWIRYTPLLNDPIRSAYWYLYILYFIYFYIRPNIQNLFPKLLMLFISLSFLLVCLSKGALSLLVYTMLFAFLFKRGMYKISLLLFLVILLFSIVLSTVIKSSAAIHVMGLLLPFKQNLDLRYFIGNKLALAGNMGRIPGESWIEAVERGAESLVGTYMYSVGLVGVLLYLKIHWNTIKLKLKERKYPLAALLTGSLIITFLQEGHYNIMQVFPLLMVSLLLDFKRRSYESDYGIYKTPNTKIIC</sequence>
<feature type="transmembrane region" description="Helical" evidence="1">
    <location>
        <begin position="79"/>
        <end position="99"/>
    </location>
</feature>
<gene>
    <name evidence="2" type="ORF">CLV27_0879</name>
</gene>
<feature type="transmembrane region" description="Helical" evidence="1">
    <location>
        <begin position="128"/>
        <end position="146"/>
    </location>
</feature>
<feature type="transmembrane region" description="Helical" evidence="1">
    <location>
        <begin position="304"/>
        <end position="323"/>
    </location>
</feature>
<organism evidence="2 3">
    <name type="scientific">Phorcysia thermohydrogeniphila</name>
    <dbReference type="NCBI Taxonomy" id="936138"/>
    <lineage>
        <taxon>Bacteria</taxon>
        <taxon>Pseudomonadati</taxon>
        <taxon>Aquificota</taxon>
        <taxon>Aquificia</taxon>
        <taxon>Desulfurobacteriales</taxon>
        <taxon>Desulfurobacteriaceae</taxon>
        <taxon>Phorcysia</taxon>
    </lineage>
</organism>
<evidence type="ECO:0000256" key="1">
    <source>
        <dbReference type="SAM" id="Phobius"/>
    </source>
</evidence>
<evidence type="ECO:0000313" key="3">
    <source>
        <dbReference type="Proteomes" id="UP000295777"/>
    </source>
</evidence>
<dbReference type="AlphaFoldDB" id="A0A4R1G9B7"/>
<dbReference type="OrthoDB" id="10018097at2"/>
<dbReference type="Proteomes" id="UP000295777">
    <property type="component" value="Unassembled WGS sequence"/>
</dbReference>
<keyword evidence="1" id="KW-1133">Transmembrane helix</keyword>
<feature type="transmembrane region" description="Helical" evidence="1">
    <location>
        <begin position="12"/>
        <end position="32"/>
    </location>
</feature>
<feature type="transmembrane region" description="Helical" evidence="1">
    <location>
        <begin position="39"/>
        <end position="59"/>
    </location>
</feature>
<keyword evidence="3" id="KW-1185">Reference proteome</keyword>
<evidence type="ECO:0000313" key="2">
    <source>
        <dbReference type="EMBL" id="TCK04454.1"/>
    </source>
</evidence>
<feature type="transmembrane region" description="Helical" evidence="1">
    <location>
        <begin position="266"/>
        <end position="297"/>
    </location>
</feature>
<dbReference type="EMBL" id="SMFV01000003">
    <property type="protein sequence ID" value="TCK04454.1"/>
    <property type="molecule type" value="Genomic_DNA"/>
</dbReference>
<name>A0A4R1G9B7_9BACT</name>
<protein>
    <submittedName>
        <fullName evidence="2">Uncharacterized protein</fullName>
    </submittedName>
</protein>
<accession>A0A4R1G9B7</accession>
<feature type="transmembrane region" description="Helical" evidence="1">
    <location>
        <begin position="208"/>
        <end position="227"/>
    </location>
</feature>
<proteinExistence type="predicted"/>
<comment type="caution">
    <text evidence="2">The sequence shown here is derived from an EMBL/GenBank/DDBJ whole genome shotgun (WGS) entry which is preliminary data.</text>
</comment>
<feature type="transmembrane region" description="Helical" evidence="1">
    <location>
        <begin position="166"/>
        <end position="188"/>
    </location>
</feature>
<feature type="transmembrane region" description="Helical" evidence="1">
    <location>
        <begin position="239"/>
        <end position="254"/>
    </location>
</feature>
<feature type="transmembrane region" description="Helical" evidence="1">
    <location>
        <begin position="106"/>
        <end position="122"/>
    </location>
</feature>
<keyword evidence="1" id="KW-0812">Transmembrane</keyword>
<dbReference type="RefSeq" id="WP_132526195.1">
    <property type="nucleotide sequence ID" value="NZ_SMFV01000003.1"/>
</dbReference>
<reference evidence="2 3" key="1">
    <citation type="submission" date="2019-03" db="EMBL/GenBank/DDBJ databases">
        <title>Genomic Encyclopedia of Archaeal and Bacterial Type Strains, Phase II (KMG-II): from individual species to whole genera.</title>
        <authorList>
            <person name="Goeker M."/>
        </authorList>
    </citation>
    <scope>NUCLEOTIDE SEQUENCE [LARGE SCALE GENOMIC DNA]</scope>
    <source>
        <strain evidence="2 3">DSM 24425</strain>
    </source>
</reference>